<dbReference type="Pfam" id="PF05651">
    <property type="entry name" value="Diacid_rec"/>
    <property type="match status" value="1"/>
</dbReference>
<evidence type="ECO:0000259" key="2">
    <source>
        <dbReference type="Pfam" id="PF05651"/>
    </source>
</evidence>
<proteinExistence type="inferred from homology"/>
<dbReference type="Pfam" id="PF13556">
    <property type="entry name" value="HTH_30"/>
    <property type="match status" value="1"/>
</dbReference>
<reference evidence="6" key="1">
    <citation type="journal article" date="2019" name="Int. J. Syst. Evol. Microbiol.">
        <title>The Global Catalogue of Microorganisms (GCM) 10K type strain sequencing project: providing services to taxonomists for standard genome sequencing and annotation.</title>
        <authorList>
            <consortium name="The Broad Institute Genomics Platform"/>
            <consortium name="The Broad Institute Genome Sequencing Center for Infectious Disease"/>
            <person name="Wu L."/>
            <person name="Ma J."/>
        </authorList>
    </citation>
    <scope>NUCLEOTIDE SEQUENCE [LARGE SCALE GENOMIC DNA]</scope>
    <source>
        <strain evidence="6">CGMCC 4.1434</strain>
    </source>
</reference>
<dbReference type="Pfam" id="PF17853">
    <property type="entry name" value="GGDEF_2"/>
    <property type="match status" value="1"/>
</dbReference>
<dbReference type="Gene3D" id="1.10.10.2840">
    <property type="entry name" value="PucR C-terminal helix-turn-helix domain"/>
    <property type="match status" value="1"/>
</dbReference>
<evidence type="ECO:0000259" key="4">
    <source>
        <dbReference type="Pfam" id="PF17853"/>
    </source>
</evidence>
<evidence type="ECO:0000313" key="6">
    <source>
        <dbReference type="Proteomes" id="UP001596109"/>
    </source>
</evidence>
<comment type="similarity">
    <text evidence="1">Belongs to the CdaR family.</text>
</comment>
<sequence length="403" mass="45838">MILKQIAQKISDDTTKIIGYPVSISDENGILIGVSDPKRLGLFDKLLDGVIKSKELTYYGEEAAQDLPGIFPGVATPIILNGEVVGAVGLLGKVEEDTESYNYIQLVKNHIEMVCHETLRKEMKSIETSNLNTLIQLILHFDKNISDLEHLISYGKMLGFDLCLDRICLIIEVGTLSDHNYVDPSVSQQIQAELEDYLHHLFQANPQNLIGHLHFNQFIVLAALPNYQTLESFVKEIEERIKKFTQHLANKYHLCPVVAIGDFHPGIGGFKKSYQNALKTLSAGKKISGDGNVFYYDDLSIKLEILLNDLPRNFFDELHGKFESLMTHVNFDILASTFLAYCTCKMNVSEAARHLYIHRNTFIYRLERIHELTRLDLTNYNHCLLLYLTIKNNQNRNAPLEIL</sequence>
<name>A0ABW0TMA9_9BACL</name>
<accession>A0ABW0TMA9</accession>
<dbReference type="PANTHER" id="PTHR33744">
    <property type="entry name" value="CARBOHYDRATE DIACID REGULATOR"/>
    <property type="match status" value="1"/>
</dbReference>
<evidence type="ECO:0000313" key="5">
    <source>
        <dbReference type="EMBL" id="MFC5590487.1"/>
    </source>
</evidence>
<evidence type="ECO:0000256" key="1">
    <source>
        <dbReference type="ARBA" id="ARBA00006754"/>
    </source>
</evidence>
<dbReference type="PANTHER" id="PTHR33744:SF15">
    <property type="entry name" value="CARBOHYDRATE DIACID REGULATOR"/>
    <property type="match status" value="1"/>
</dbReference>
<evidence type="ECO:0000259" key="3">
    <source>
        <dbReference type="Pfam" id="PF13556"/>
    </source>
</evidence>
<feature type="domain" description="Putative sugar diacid recognition" evidence="2">
    <location>
        <begin position="4"/>
        <end position="135"/>
    </location>
</feature>
<dbReference type="Proteomes" id="UP001596109">
    <property type="component" value="Unassembled WGS sequence"/>
</dbReference>
<gene>
    <name evidence="5" type="ORF">ACFPRA_16395</name>
</gene>
<feature type="domain" description="CdaR GGDEF-like" evidence="4">
    <location>
        <begin position="148"/>
        <end position="282"/>
    </location>
</feature>
<dbReference type="InterPro" id="IPR041522">
    <property type="entry name" value="CdaR_GGDEF"/>
</dbReference>
<dbReference type="InterPro" id="IPR008599">
    <property type="entry name" value="Diacid_rec"/>
</dbReference>
<comment type="caution">
    <text evidence="5">The sequence shown here is derived from an EMBL/GenBank/DDBJ whole genome shotgun (WGS) entry which is preliminary data.</text>
</comment>
<dbReference type="InterPro" id="IPR025736">
    <property type="entry name" value="PucR_C-HTH_dom"/>
</dbReference>
<organism evidence="5 6">
    <name type="scientific">Sporosarcina soli</name>
    <dbReference type="NCBI Taxonomy" id="334736"/>
    <lineage>
        <taxon>Bacteria</taxon>
        <taxon>Bacillati</taxon>
        <taxon>Bacillota</taxon>
        <taxon>Bacilli</taxon>
        <taxon>Bacillales</taxon>
        <taxon>Caryophanaceae</taxon>
        <taxon>Sporosarcina</taxon>
    </lineage>
</organism>
<dbReference type="InterPro" id="IPR042070">
    <property type="entry name" value="PucR_C-HTH_sf"/>
</dbReference>
<keyword evidence="6" id="KW-1185">Reference proteome</keyword>
<feature type="domain" description="PucR C-terminal helix-turn-helix" evidence="3">
    <location>
        <begin position="334"/>
        <end position="390"/>
    </location>
</feature>
<dbReference type="InterPro" id="IPR009057">
    <property type="entry name" value="Homeodomain-like_sf"/>
</dbReference>
<dbReference type="RefSeq" id="WP_381437035.1">
    <property type="nucleotide sequence ID" value="NZ_JBHSNO010000008.1"/>
</dbReference>
<dbReference type="EMBL" id="JBHSNO010000008">
    <property type="protein sequence ID" value="MFC5590487.1"/>
    <property type="molecule type" value="Genomic_DNA"/>
</dbReference>
<dbReference type="SUPFAM" id="SSF46689">
    <property type="entry name" value="Homeodomain-like"/>
    <property type="match status" value="1"/>
</dbReference>
<protein>
    <submittedName>
        <fullName evidence="5">Sugar diacid recognition domain-containing protein</fullName>
    </submittedName>
</protein>
<dbReference type="InterPro" id="IPR051448">
    <property type="entry name" value="CdaR-like_regulators"/>
</dbReference>